<gene>
    <name evidence="1" type="ORF">EHO57_00175</name>
    <name evidence="2" type="ORF">EHQ53_15935</name>
</gene>
<proteinExistence type="predicted"/>
<evidence type="ECO:0000313" key="4">
    <source>
        <dbReference type="Proteomes" id="UP000297946"/>
    </source>
</evidence>
<protein>
    <submittedName>
        <fullName evidence="1">Uncharacterized protein</fullName>
    </submittedName>
</protein>
<dbReference type="EMBL" id="RQER01000001">
    <property type="protein sequence ID" value="TGK05135.1"/>
    <property type="molecule type" value="Genomic_DNA"/>
</dbReference>
<dbReference type="OrthoDB" id="340541at2"/>
<reference evidence="1 4" key="2">
    <citation type="journal article" date="2019" name="PLoS Negl. Trop. Dis.">
        <title>Revisiting the worldwide diversity of Leptospira species in the environment.</title>
        <authorList>
            <person name="Vincent A.T."/>
            <person name="Schiettekatte O."/>
            <person name="Bourhy P."/>
            <person name="Veyrier F.J."/>
            <person name="Picardeau M."/>
        </authorList>
    </citation>
    <scope>NUCLEOTIDE SEQUENCE [LARGE SCALE GENOMIC DNA]</scope>
    <source>
        <strain evidence="2">201702690</strain>
        <strain evidence="1 4">SSW18</strain>
    </source>
</reference>
<dbReference type="RefSeq" id="WP_135646773.1">
    <property type="nucleotide sequence ID" value="NZ_RQGC01000013.1"/>
</dbReference>
<dbReference type="Proteomes" id="UP000297946">
    <property type="component" value="Unassembled WGS sequence"/>
</dbReference>
<evidence type="ECO:0000313" key="2">
    <source>
        <dbReference type="EMBL" id="TGL38272.1"/>
    </source>
</evidence>
<evidence type="ECO:0000313" key="1">
    <source>
        <dbReference type="EMBL" id="TGK05135.1"/>
    </source>
</evidence>
<name>A0A5F1ZQH0_9LEPT</name>
<organism evidence="1 4">
    <name type="scientific">Leptospira langatensis</name>
    <dbReference type="NCBI Taxonomy" id="2484983"/>
    <lineage>
        <taxon>Bacteria</taxon>
        <taxon>Pseudomonadati</taxon>
        <taxon>Spirochaetota</taxon>
        <taxon>Spirochaetia</taxon>
        <taxon>Leptospirales</taxon>
        <taxon>Leptospiraceae</taxon>
        <taxon>Leptospira</taxon>
    </lineage>
</organism>
<dbReference type="Proteomes" id="UP000297273">
    <property type="component" value="Unassembled WGS sequence"/>
</dbReference>
<sequence length="168" mass="19430">MILKTFRFILIPFLLSCNLDFTNYPIANLQNSKEEVVIKAIQAAERQDTKGISDLALTANEHNTMFWNHVGERFTSDQGMTPQLAYDHMTMESNIVVKELFHKIGGKDFILKEFVCKRASEKYGPFTLHMGCISTLYSPSTKETMTLSSFRTILEYKGKYKLYHLKRE</sequence>
<comment type="caution">
    <text evidence="1">The sequence shown here is derived from an EMBL/GenBank/DDBJ whole genome shotgun (WGS) entry which is preliminary data.</text>
</comment>
<evidence type="ECO:0000313" key="3">
    <source>
        <dbReference type="Proteomes" id="UP000297273"/>
    </source>
</evidence>
<reference evidence="2" key="1">
    <citation type="submission" date="2018-10" db="EMBL/GenBank/DDBJ databases">
        <authorList>
            <person name="Vincent A.T."/>
            <person name="Schiettekatte O."/>
            <person name="Bourhy P."/>
            <person name="Veyrier F.J."/>
            <person name="Picardeau M."/>
        </authorList>
    </citation>
    <scope>NUCLEOTIDE SEQUENCE</scope>
    <source>
        <strain evidence="2">201702690</strain>
    </source>
</reference>
<dbReference type="EMBL" id="RQGC01000013">
    <property type="protein sequence ID" value="TGL38272.1"/>
    <property type="molecule type" value="Genomic_DNA"/>
</dbReference>
<dbReference type="AlphaFoldDB" id="A0A5F1ZQH0"/>
<accession>A0A5F1ZQH0</accession>
<keyword evidence="3" id="KW-1185">Reference proteome</keyword>